<sequence length="188" mass="20754">MSKFKQLLATFWPLFMLFVPLTAMVVNQQLLVMLSDVVVGALTLCGCVACYQWIATKNVDRLPYRLATAAAMVASLLLIWANLTNELIEDSGVPFNQIIAVLLVVGLIGTTWSKQRPKGMAVTMLAMAGAMFIMTMGLAMCHADEIAHWPMMAIFCLTVVALYILASWLFERSSHLLAATTSHRQTRV</sequence>
<keyword evidence="1" id="KW-0812">Transmembrane</keyword>
<feature type="transmembrane region" description="Helical" evidence="1">
    <location>
        <begin position="120"/>
        <end position="140"/>
    </location>
</feature>
<organism evidence="2 3">
    <name type="scientific">Shewanella electrica</name>
    <dbReference type="NCBI Taxonomy" id="515560"/>
    <lineage>
        <taxon>Bacteria</taxon>
        <taxon>Pseudomonadati</taxon>
        <taxon>Pseudomonadota</taxon>
        <taxon>Gammaproteobacteria</taxon>
        <taxon>Alteromonadales</taxon>
        <taxon>Shewanellaceae</taxon>
        <taxon>Shewanella</taxon>
    </lineage>
</organism>
<keyword evidence="3" id="KW-1185">Reference proteome</keyword>
<evidence type="ECO:0000313" key="2">
    <source>
        <dbReference type="EMBL" id="MCS4558481.1"/>
    </source>
</evidence>
<proteinExistence type="predicted"/>
<dbReference type="EMBL" id="JAKOGG010000022">
    <property type="protein sequence ID" value="MCS4558481.1"/>
    <property type="molecule type" value="Genomic_DNA"/>
</dbReference>
<reference evidence="3" key="2">
    <citation type="submission" date="2023-07" db="EMBL/GenBank/DDBJ databases">
        <title>Shewanella mangrovi sp. nov., an acetaldehyde- degrading bacterium isolated from mangrove sediment.</title>
        <authorList>
            <person name="Liu Y."/>
        </authorList>
    </citation>
    <scope>NUCLEOTIDE SEQUENCE [LARGE SCALE GENOMIC DNA]</scope>
    <source>
        <strain evidence="3">C32</strain>
    </source>
</reference>
<feature type="transmembrane region" description="Helical" evidence="1">
    <location>
        <begin position="95"/>
        <end position="113"/>
    </location>
</feature>
<reference evidence="2 3" key="1">
    <citation type="submission" date="2022-02" db="EMBL/GenBank/DDBJ databases">
        <authorList>
            <person name="Zhuang L."/>
        </authorList>
    </citation>
    <scope>NUCLEOTIDE SEQUENCE [LARGE SCALE GENOMIC DNA]</scope>
    <source>
        <strain evidence="2 3">C32</strain>
    </source>
</reference>
<feature type="transmembrane region" description="Helical" evidence="1">
    <location>
        <begin position="146"/>
        <end position="170"/>
    </location>
</feature>
<dbReference type="Proteomes" id="UP001201549">
    <property type="component" value="Unassembled WGS sequence"/>
</dbReference>
<name>A0ABT2FTH5_9GAMM</name>
<evidence type="ECO:0000313" key="3">
    <source>
        <dbReference type="Proteomes" id="UP001201549"/>
    </source>
</evidence>
<gene>
    <name evidence="2" type="ORF">L9G74_18750</name>
</gene>
<protein>
    <submittedName>
        <fullName evidence="2">Uncharacterized protein</fullName>
    </submittedName>
</protein>
<feature type="transmembrane region" description="Helical" evidence="1">
    <location>
        <begin position="33"/>
        <end position="54"/>
    </location>
</feature>
<feature type="transmembrane region" description="Helical" evidence="1">
    <location>
        <begin position="66"/>
        <end position="83"/>
    </location>
</feature>
<evidence type="ECO:0000256" key="1">
    <source>
        <dbReference type="SAM" id="Phobius"/>
    </source>
</evidence>
<keyword evidence="1" id="KW-1133">Transmembrane helix</keyword>
<accession>A0ABT2FTH5</accession>
<dbReference type="RefSeq" id="WP_238898300.1">
    <property type="nucleotide sequence ID" value="NZ_JAKOGG010000022.1"/>
</dbReference>
<keyword evidence="1" id="KW-0472">Membrane</keyword>
<comment type="caution">
    <text evidence="2">The sequence shown here is derived from an EMBL/GenBank/DDBJ whole genome shotgun (WGS) entry which is preliminary data.</text>
</comment>